<dbReference type="EMBL" id="JADBJN010000003">
    <property type="protein sequence ID" value="KAG5672349.1"/>
    <property type="molecule type" value="Genomic_DNA"/>
</dbReference>
<proteinExistence type="predicted"/>
<dbReference type="InterPro" id="IPR001810">
    <property type="entry name" value="F-box_dom"/>
</dbReference>
<reference evidence="3" key="1">
    <citation type="submission" date="2021-03" db="EMBL/GenBank/DDBJ databases">
        <title>Chromosome level genome of the anhydrobiotic midge Polypedilum vanderplanki.</title>
        <authorList>
            <person name="Yoshida Y."/>
            <person name="Kikawada T."/>
            <person name="Gusev O."/>
        </authorList>
    </citation>
    <scope>NUCLEOTIDE SEQUENCE</scope>
    <source>
        <strain evidence="3">NIAS01</strain>
        <tissue evidence="3">Whole body or cell culture</tissue>
    </source>
</reference>
<sequence>MDKPTLLDLPTNIIEEIMSYLSYEEIANSRIVCRRFNKINQQILNRGFFNTSKGVKKLMLKIKLTESALDKLNYFLAFVPLALYHTNFDSLYKFHIQNGTICFYPGKLLDAFNRYIRYLMAAEETGIENYAESESLTKLFNLTILGLKHFQYEILPDLYKKKELKNKEEKILELEKLCEIKDAQIKNLSKQNEKLREYIKKNKRGKQESKVITIRL</sequence>
<dbReference type="Proteomes" id="UP001107558">
    <property type="component" value="Chromosome 3"/>
</dbReference>
<evidence type="ECO:0000313" key="4">
    <source>
        <dbReference type="Proteomes" id="UP001107558"/>
    </source>
</evidence>
<dbReference type="InterPro" id="IPR039719">
    <property type="entry name" value="FBXO28"/>
</dbReference>
<dbReference type="AlphaFoldDB" id="A0A9J6BRT1"/>
<dbReference type="Gene3D" id="1.20.1280.50">
    <property type="match status" value="1"/>
</dbReference>
<dbReference type="CDD" id="cd22100">
    <property type="entry name" value="F-box_FBXO28"/>
    <property type="match status" value="1"/>
</dbReference>
<dbReference type="Pfam" id="PF00646">
    <property type="entry name" value="F-box"/>
    <property type="match status" value="1"/>
</dbReference>
<gene>
    <name evidence="3" type="ORF">PVAND_002482</name>
</gene>
<name>A0A9J6BRT1_POLVA</name>
<protein>
    <recommendedName>
        <fullName evidence="2">F-box domain-containing protein</fullName>
    </recommendedName>
</protein>
<evidence type="ECO:0000259" key="2">
    <source>
        <dbReference type="PROSITE" id="PS50181"/>
    </source>
</evidence>
<dbReference type="InterPro" id="IPR036047">
    <property type="entry name" value="F-box-like_dom_sf"/>
</dbReference>
<dbReference type="OrthoDB" id="5860767at2759"/>
<dbReference type="GO" id="GO:0000209">
    <property type="term" value="P:protein polyubiquitination"/>
    <property type="evidence" value="ECO:0007669"/>
    <property type="project" value="TreeGrafter"/>
</dbReference>
<evidence type="ECO:0000313" key="3">
    <source>
        <dbReference type="EMBL" id="KAG5672349.1"/>
    </source>
</evidence>
<organism evidence="3 4">
    <name type="scientific">Polypedilum vanderplanki</name>
    <name type="common">Sleeping chironomid midge</name>
    <dbReference type="NCBI Taxonomy" id="319348"/>
    <lineage>
        <taxon>Eukaryota</taxon>
        <taxon>Metazoa</taxon>
        <taxon>Ecdysozoa</taxon>
        <taxon>Arthropoda</taxon>
        <taxon>Hexapoda</taxon>
        <taxon>Insecta</taxon>
        <taxon>Pterygota</taxon>
        <taxon>Neoptera</taxon>
        <taxon>Endopterygota</taxon>
        <taxon>Diptera</taxon>
        <taxon>Nematocera</taxon>
        <taxon>Chironomoidea</taxon>
        <taxon>Chironomidae</taxon>
        <taxon>Chironominae</taxon>
        <taxon>Polypedilum</taxon>
        <taxon>Polypedilum</taxon>
    </lineage>
</organism>
<accession>A0A9J6BRT1</accession>
<dbReference type="SMART" id="SM00256">
    <property type="entry name" value="FBOX"/>
    <property type="match status" value="1"/>
</dbReference>
<dbReference type="PROSITE" id="PS50181">
    <property type="entry name" value="FBOX"/>
    <property type="match status" value="1"/>
</dbReference>
<dbReference type="PANTHER" id="PTHR13252">
    <property type="entry name" value="F-BOX ONLY PROTEIN 28"/>
    <property type="match status" value="1"/>
</dbReference>
<keyword evidence="4" id="KW-1185">Reference proteome</keyword>
<evidence type="ECO:0000256" key="1">
    <source>
        <dbReference type="SAM" id="Coils"/>
    </source>
</evidence>
<comment type="caution">
    <text evidence="3">The sequence shown here is derived from an EMBL/GenBank/DDBJ whole genome shotgun (WGS) entry which is preliminary data.</text>
</comment>
<feature type="domain" description="F-box" evidence="2">
    <location>
        <begin position="3"/>
        <end position="51"/>
    </location>
</feature>
<keyword evidence="1" id="KW-0175">Coiled coil</keyword>
<dbReference type="SUPFAM" id="SSF81383">
    <property type="entry name" value="F-box domain"/>
    <property type="match status" value="1"/>
</dbReference>
<dbReference type="PANTHER" id="PTHR13252:SF9">
    <property type="entry name" value="F-BOX ONLY PROTEIN 28"/>
    <property type="match status" value="1"/>
</dbReference>
<feature type="coiled-coil region" evidence="1">
    <location>
        <begin position="164"/>
        <end position="208"/>
    </location>
</feature>